<dbReference type="PRINTS" id="PR00385">
    <property type="entry name" value="P450"/>
</dbReference>
<evidence type="ECO:0000256" key="7">
    <source>
        <dbReference type="ARBA" id="ARBA00023033"/>
    </source>
</evidence>
<dbReference type="STRING" id="3880.A0A072TTU5"/>
<keyword evidence="6 8" id="KW-0408">Iron</keyword>
<evidence type="ECO:0000256" key="5">
    <source>
        <dbReference type="ARBA" id="ARBA00023002"/>
    </source>
</evidence>
<keyword evidence="14" id="KW-1185">Reference proteome</keyword>
<evidence type="ECO:0000313" key="13">
    <source>
        <dbReference type="EnsemblPlants" id="KEH16965"/>
    </source>
</evidence>
<dbReference type="Gene3D" id="1.10.630.10">
    <property type="entry name" value="Cytochrome P450"/>
    <property type="match status" value="1"/>
</dbReference>
<reference evidence="11 14" key="1">
    <citation type="journal article" date="2011" name="Nature">
        <title>The Medicago genome provides insight into the evolution of rhizobial symbioses.</title>
        <authorList>
            <person name="Young N.D."/>
            <person name="Debelle F."/>
            <person name="Oldroyd G.E."/>
            <person name="Geurts R."/>
            <person name="Cannon S.B."/>
            <person name="Udvardi M.K."/>
            <person name="Benedito V.A."/>
            <person name="Mayer K.F."/>
            <person name="Gouzy J."/>
            <person name="Schoof H."/>
            <person name="Van de Peer Y."/>
            <person name="Proost S."/>
            <person name="Cook D.R."/>
            <person name="Meyers B.C."/>
            <person name="Spannagl M."/>
            <person name="Cheung F."/>
            <person name="De Mita S."/>
            <person name="Krishnakumar V."/>
            <person name="Gundlach H."/>
            <person name="Zhou S."/>
            <person name="Mudge J."/>
            <person name="Bharti A.K."/>
            <person name="Murray J.D."/>
            <person name="Naoumkina M.A."/>
            <person name="Rosen B."/>
            <person name="Silverstein K.A."/>
            <person name="Tang H."/>
            <person name="Rombauts S."/>
            <person name="Zhao P.X."/>
            <person name="Zhou P."/>
            <person name="Barbe V."/>
            <person name="Bardou P."/>
            <person name="Bechner M."/>
            <person name="Bellec A."/>
            <person name="Berger A."/>
            <person name="Berges H."/>
            <person name="Bidwell S."/>
            <person name="Bisseling T."/>
            <person name="Choisne N."/>
            <person name="Couloux A."/>
            <person name="Denny R."/>
            <person name="Deshpande S."/>
            <person name="Dai X."/>
            <person name="Doyle J.J."/>
            <person name="Dudez A.M."/>
            <person name="Farmer A.D."/>
            <person name="Fouteau S."/>
            <person name="Franken C."/>
            <person name="Gibelin C."/>
            <person name="Gish J."/>
            <person name="Goldstein S."/>
            <person name="Gonzalez A.J."/>
            <person name="Green P.J."/>
            <person name="Hallab A."/>
            <person name="Hartog M."/>
            <person name="Hua A."/>
            <person name="Humphray S.J."/>
            <person name="Jeong D.H."/>
            <person name="Jing Y."/>
            <person name="Jocker A."/>
            <person name="Kenton S.M."/>
            <person name="Kim D.J."/>
            <person name="Klee K."/>
            <person name="Lai H."/>
            <person name="Lang C."/>
            <person name="Lin S."/>
            <person name="Macmil S.L."/>
            <person name="Magdelenat G."/>
            <person name="Matthews L."/>
            <person name="McCorrison J."/>
            <person name="Monaghan E.L."/>
            <person name="Mun J.H."/>
            <person name="Najar F.Z."/>
            <person name="Nicholson C."/>
            <person name="Noirot C."/>
            <person name="O'Bleness M."/>
            <person name="Paule C.R."/>
            <person name="Poulain J."/>
            <person name="Prion F."/>
            <person name="Qin B."/>
            <person name="Qu C."/>
            <person name="Retzel E.F."/>
            <person name="Riddle C."/>
            <person name="Sallet E."/>
            <person name="Samain S."/>
            <person name="Samson N."/>
            <person name="Sanders I."/>
            <person name="Saurat O."/>
            <person name="Scarpelli C."/>
            <person name="Schiex T."/>
            <person name="Segurens B."/>
            <person name="Severin A.J."/>
            <person name="Sherrier D.J."/>
            <person name="Shi R."/>
            <person name="Sims S."/>
            <person name="Singer S.R."/>
            <person name="Sinharoy S."/>
            <person name="Sterck L."/>
            <person name="Viollet A."/>
            <person name="Wang B.B."/>
            <person name="Wang K."/>
            <person name="Wang M."/>
            <person name="Wang X."/>
            <person name="Warfsmann J."/>
            <person name="Weissenbach J."/>
            <person name="White D.D."/>
            <person name="White J.D."/>
            <person name="Wiley G.B."/>
            <person name="Wincker P."/>
            <person name="Xing Y."/>
            <person name="Yang L."/>
            <person name="Yao Z."/>
            <person name="Ying F."/>
            <person name="Zhai J."/>
            <person name="Zhou L."/>
            <person name="Zuber A."/>
            <person name="Denarie J."/>
            <person name="Dixon R.A."/>
            <person name="May G.D."/>
            <person name="Schwartz D.C."/>
            <person name="Rogers J."/>
            <person name="Quetier F."/>
            <person name="Town C.D."/>
            <person name="Roe B.A."/>
        </authorList>
    </citation>
    <scope>NUCLEOTIDE SEQUENCE [LARGE SCALE GENOMIC DNA]</scope>
    <source>
        <strain evidence="11">A17</strain>
        <strain evidence="13 14">cv. Jemalong A17</strain>
    </source>
</reference>
<dbReference type="EnsemblPlants" id="KEH16965">
    <property type="protein sequence ID" value="KEH16965"/>
    <property type="gene ID" value="MTR_0059s0170"/>
</dbReference>
<evidence type="ECO:0000313" key="11">
    <source>
        <dbReference type="EMBL" id="KEH16965.1"/>
    </source>
</evidence>
<dbReference type="AlphaFoldDB" id="A0A072TTU5"/>
<dbReference type="InterPro" id="IPR002401">
    <property type="entry name" value="Cyt_P450_E_grp-I"/>
</dbReference>
<dbReference type="EMBL" id="PSQE01000004">
    <property type="protein sequence ID" value="RHN59976.1"/>
    <property type="molecule type" value="Genomic_DNA"/>
</dbReference>
<reference evidence="11 14" key="2">
    <citation type="journal article" date="2014" name="BMC Genomics">
        <title>An improved genome release (version Mt4.0) for the model legume Medicago truncatula.</title>
        <authorList>
            <person name="Tang H."/>
            <person name="Krishnakumar V."/>
            <person name="Bidwell S."/>
            <person name="Rosen B."/>
            <person name="Chan A."/>
            <person name="Zhou S."/>
            <person name="Gentzbittel L."/>
            <person name="Childs K.L."/>
            <person name="Yandell M."/>
            <person name="Gundlach H."/>
            <person name="Mayer K.F."/>
            <person name="Schwartz D.C."/>
            <person name="Town C.D."/>
        </authorList>
    </citation>
    <scope>GENOME REANNOTATION</scope>
    <source>
        <strain evidence="11">A17</strain>
        <strain evidence="13 14">cv. Jemalong A17</strain>
    </source>
</reference>
<dbReference type="Pfam" id="PF00067">
    <property type="entry name" value="p450"/>
    <property type="match status" value="1"/>
</dbReference>
<gene>
    <name evidence="13" type="primary">25480075</name>
    <name evidence="11" type="ORF">MTR_0059s0170</name>
    <name evidence="12" type="ORF">MtrunA17_Chr4g0020041</name>
</gene>
<evidence type="ECO:0000256" key="3">
    <source>
        <dbReference type="ARBA" id="ARBA00022617"/>
    </source>
</evidence>
<feature type="binding site" description="axial binding residue" evidence="8">
    <location>
        <position position="445"/>
    </location>
    <ligand>
        <name>heme</name>
        <dbReference type="ChEBI" id="CHEBI:30413"/>
    </ligand>
    <ligandPart>
        <name>Fe</name>
        <dbReference type="ChEBI" id="CHEBI:18248"/>
    </ligandPart>
</feature>
<keyword evidence="10" id="KW-0472">Membrane</keyword>
<sequence length="507" mass="57615">MDSQFFYFFVLVSFFLSMLVALKMGKNLMKKAPAPNLPPGPWKLPIIGHIHHLLTSTPHRKLSDLAKTHGSLMQLQLGEISAIVVSSPEYAREIFKTHDVKFASRPNIVALEMLTYGFKDIGFSPYGNYWRQLRKICTIELLTQSRINSFRPIREEELSNLIKRIDLQQGLPVNITELVLTTMISIISRAAFGDKCKAQEQFASLGNIGSIGGGFEIIELFPSAKWLQLIFNQRPKLKRLHRQLDQILENIVIQHKEAKLKEKEGQTEAEDLVDVLLKFQGGDDSDQDISLTNNNIKAILLDMFGAGGDTSALSVVWAMAELVRDPRVMKKAQDEVREIYNMKGAFDESCMHELKYVKSIVKETLRLHPPGALLLPRECREACEIDGYHIPMKTKLIVNAWAIGRDPRYWTEPERFYPERFIGSSIDYNGNNFEYIPFGAGKRICPGSKFGLMSLELALAMLLYHFDWKLPNGMKCEDLDMTEKFGVTVKRKDDLYLIPIAPPSSMA</sequence>
<dbReference type="PROSITE" id="PS00086">
    <property type="entry name" value="CYTOCHROME_P450"/>
    <property type="match status" value="1"/>
</dbReference>
<protein>
    <submittedName>
        <fullName evidence="11">Cytochrome P450 family 71 protein</fullName>
    </submittedName>
    <submittedName>
        <fullName evidence="12">Putative cytochrome P450</fullName>
    </submittedName>
</protein>
<evidence type="ECO:0000256" key="8">
    <source>
        <dbReference type="PIRSR" id="PIRSR602401-1"/>
    </source>
</evidence>
<dbReference type="FunFam" id="1.10.630.10:FF:000008">
    <property type="entry name" value="Cytochrome P450 71D8"/>
    <property type="match status" value="1"/>
</dbReference>
<evidence type="ECO:0000256" key="2">
    <source>
        <dbReference type="ARBA" id="ARBA00010617"/>
    </source>
</evidence>
<dbReference type="PANTHER" id="PTHR47955:SF8">
    <property type="entry name" value="CYTOCHROME P450 71D11-LIKE"/>
    <property type="match status" value="1"/>
</dbReference>
<organism evidence="11 14">
    <name type="scientific">Medicago truncatula</name>
    <name type="common">Barrel medic</name>
    <name type="synonym">Medicago tribuloides</name>
    <dbReference type="NCBI Taxonomy" id="3880"/>
    <lineage>
        <taxon>Eukaryota</taxon>
        <taxon>Viridiplantae</taxon>
        <taxon>Streptophyta</taxon>
        <taxon>Embryophyta</taxon>
        <taxon>Tracheophyta</taxon>
        <taxon>Spermatophyta</taxon>
        <taxon>Magnoliopsida</taxon>
        <taxon>eudicotyledons</taxon>
        <taxon>Gunneridae</taxon>
        <taxon>Pentapetalae</taxon>
        <taxon>rosids</taxon>
        <taxon>fabids</taxon>
        <taxon>Fabales</taxon>
        <taxon>Fabaceae</taxon>
        <taxon>Papilionoideae</taxon>
        <taxon>50 kb inversion clade</taxon>
        <taxon>NPAAA clade</taxon>
        <taxon>Hologalegina</taxon>
        <taxon>IRL clade</taxon>
        <taxon>Trifolieae</taxon>
        <taxon>Medicago</taxon>
    </lineage>
</organism>
<feature type="transmembrane region" description="Helical" evidence="10">
    <location>
        <begin position="6"/>
        <end position="22"/>
    </location>
</feature>
<dbReference type="Gramene" id="rna22151">
    <property type="protein sequence ID" value="RHN59976.1"/>
    <property type="gene ID" value="gene22151"/>
</dbReference>
<dbReference type="InterPro" id="IPR036396">
    <property type="entry name" value="Cyt_P450_sf"/>
</dbReference>
<accession>A0A072TTU5</accession>
<dbReference type="GO" id="GO:0004497">
    <property type="term" value="F:monooxygenase activity"/>
    <property type="evidence" value="ECO:0007669"/>
    <property type="project" value="UniProtKB-KW"/>
</dbReference>
<evidence type="ECO:0000256" key="6">
    <source>
        <dbReference type="ARBA" id="ARBA00023004"/>
    </source>
</evidence>
<dbReference type="GO" id="GO:0016491">
    <property type="term" value="F:oxidoreductase activity"/>
    <property type="evidence" value="ECO:0000318"/>
    <property type="project" value="GO_Central"/>
</dbReference>
<proteinExistence type="inferred from homology"/>
<reference evidence="12" key="4">
    <citation type="journal article" date="2018" name="Nat. Plants">
        <title>Whole-genome landscape of Medicago truncatula symbiotic genes.</title>
        <authorList>
            <person name="Pecrix Y."/>
            <person name="Gamas P."/>
            <person name="Carrere S."/>
        </authorList>
    </citation>
    <scope>NUCLEOTIDE SEQUENCE</scope>
    <source>
        <tissue evidence="12">Leaves</tissue>
    </source>
</reference>
<keyword evidence="5 9" id="KW-0560">Oxidoreductase</keyword>
<dbReference type="PANTHER" id="PTHR47955">
    <property type="entry name" value="CYTOCHROME P450 FAMILY 71 PROTEIN"/>
    <property type="match status" value="1"/>
</dbReference>
<keyword evidence="3 8" id="KW-0349">Heme</keyword>
<name>A0A072TTU5_MEDTR</name>
<dbReference type="InterPro" id="IPR001128">
    <property type="entry name" value="Cyt_P450"/>
</dbReference>
<comment type="cofactor">
    <cofactor evidence="1 8">
        <name>heme</name>
        <dbReference type="ChEBI" id="CHEBI:30413"/>
    </cofactor>
</comment>
<comment type="similarity">
    <text evidence="2 9">Belongs to the cytochrome P450 family.</text>
</comment>
<dbReference type="PRINTS" id="PR00463">
    <property type="entry name" value="EP450I"/>
</dbReference>
<evidence type="ECO:0000256" key="10">
    <source>
        <dbReference type="SAM" id="Phobius"/>
    </source>
</evidence>
<keyword evidence="10" id="KW-1133">Transmembrane helix</keyword>
<evidence type="ECO:0000256" key="9">
    <source>
        <dbReference type="RuleBase" id="RU000461"/>
    </source>
</evidence>
<dbReference type="Proteomes" id="UP000265566">
    <property type="component" value="Chromosome 4"/>
</dbReference>
<dbReference type="Proteomes" id="UP000002051">
    <property type="component" value="Unassembled WGS sequence"/>
</dbReference>
<evidence type="ECO:0000256" key="4">
    <source>
        <dbReference type="ARBA" id="ARBA00022723"/>
    </source>
</evidence>
<evidence type="ECO:0000256" key="1">
    <source>
        <dbReference type="ARBA" id="ARBA00001971"/>
    </source>
</evidence>
<dbReference type="GO" id="GO:0005506">
    <property type="term" value="F:iron ion binding"/>
    <property type="evidence" value="ECO:0007669"/>
    <property type="project" value="InterPro"/>
</dbReference>
<keyword evidence="4 8" id="KW-0479">Metal-binding</keyword>
<dbReference type="EMBL" id="KL402784">
    <property type="protein sequence ID" value="KEH16965.1"/>
    <property type="molecule type" value="Genomic_DNA"/>
</dbReference>
<evidence type="ECO:0000313" key="14">
    <source>
        <dbReference type="Proteomes" id="UP000002051"/>
    </source>
</evidence>
<dbReference type="HOGENOM" id="CLU_001570_4_1_1"/>
<evidence type="ECO:0000313" key="12">
    <source>
        <dbReference type="EMBL" id="RHN59976.1"/>
    </source>
</evidence>
<dbReference type="GO" id="GO:0016705">
    <property type="term" value="F:oxidoreductase activity, acting on paired donors, with incorporation or reduction of molecular oxygen"/>
    <property type="evidence" value="ECO:0007669"/>
    <property type="project" value="InterPro"/>
</dbReference>
<dbReference type="CDD" id="cd11072">
    <property type="entry name" value="CYP71-like"/>
    <property type="match status" value="1"/>
</dbReference>
<reference evidence="13" key="3">
    <citation type="submission" date="2015-06" db="UniProtKB">
        <authorList>
            <consortium name="EnsemblPlants"/>
        </authorList>
    </citation>
    <scope>IDENTIFICATION</scope>
    <source>
        <strain evidence="13">cv. Jemalong A17</strain>
    </source>
</reference>
<dbReference type="GO" id="GO:0020037">
    <property type="term" value="F:heme binding"/>
    <property type="evidence" value="ECO:0007669"/>
    <property type="project" value="InterPro"/>
</dbReference>
<dbReference type="SUPFAM" id="SSF48264">
    <property type="entry name" value="Cytochrome P450"/>
    <property type="match status" value="1"/>
</dbReference>
<dbReference type="InterPro" id="IPR017972">
    <property type="entry name" value="Cyt_P450_CS"/>
</dbReference>
<dbReference type="OrthoDB" id="1844152at2759"/>
<dbReference type="KEGG" id="mtr:25480075"/>
<keyword evidence="10" id="KW-0812">Transmembrane</keyword>
<keyword evidence="7 9" id="KW-0503">Monooxygenase</keyword>